<keyword evidence="4" id="KW-1185">Reference proteome</keyword>
<evidence type="ECO:0000256" key="1">
    <source>
        <dbReference type="SAM" id="SignalP"/>
    </source>
</evidence>
<dbReference type="EMBL" id="JAPMUA010000005">
    <property type="protein sequence ID" value="MDG3586991.1"/>
    <property type="molecule type" value="Genomic_DNA"/>
</dbReference>
<proteinExistence type="predicted"/>
<gene>
    <name evidence="3" type="ORF">OSR52_14035</name>
</gene>
<protein>
    <submittedName>
        <fullName evidence="3">Gliding motility-associated C-terminal domain-containing protein</fullName>
    </submittedName>
</protein>
<reference evidence="3" key="1">
    <citation type="submission" date="2022-11" db="EMBL/GenBank/DDBJ databases">
        <title>High-quality draft genome sequence of Galbibacter sp. strain CMA-7.</title>
        <authorList>
            <person name="Wei L."/>
            <person name="Dong C."/>
            <person name="Shao Z."/>
        </authorList>
    </citation>
    <scope>NUCLEOTIDE SEQUENCE</scope>
    <source>
        <strain evidence="3">CMA-7</strain>
    </source>
</reference>
<dbReference type="InterPro" id="IPR057078">
    <property type="entry name" value="HYR-4C"/>
</dbReference>
<comment type="caution">
    <text evidence="3">The sequence shown here is derived from an EMBL/GenBank/DDBJ whole genome shotgun (WGS) entry which is preliminary data.</text>
</comment>
<feature type="signal peptide" evidence="1">
    <location>
        <begin position="1"/>
        <end position="20"/>
    </location>
</feature>
<evidence type="ECO:0000313" key="4">
    <source>
        <dbReference type="Proteomes" id="UP001153642"/>
    </source>
</evidence>
<feature type="chain" id="PRO_5045054199" evidence="1">
    <location>
        <begin position="21"/>
        <end position="869"/>
    </location>
</feature>
<dbReference type="InterPro" id="IPR026341">
    <property type="entry name" value="T9SS_type_B"/>
</dbReference>
<feature type="domain" description="HYR-like" evidence="2">
    <location>
        <begin position="371"/>
        <end position="439"/>
    </location>
</feature>
<dbReference type="Proteomes" id="UP001153642">
    <property type="component" value="Unassembled WGS sequence"/>
</dbReference>
<name>A0ABT6FUQ8_9FLAO</name>
<dbReference type="Pfam" id="PF23237">
    <property type="entry name" value="HYR_4C"/>
    <property type="match status" value="1"/>
</dbReference>
<dbReference type="RefSeq" id="WP_277900742.1">
    <property type="nucleotide sequence ID" value="NZ_JAPMUA010000005.1"/>
</dbReference>
<dbReference type="InterPro" id="IPR025667">
    <property type="entry name" value="SprB_repeat"/>
</dbReference>
<organism evidence="3 4">
    <name type="scientific">Galbibacter pacificus</name>
    <dbReference type="NCBI Taxonomy" id="2996052"/>
    <lineage>
        <taxon>Bacteria</taxon>
        <taxon>Pseudomonadati</taxon>
        <taxon>Bacteroidota</taxon>
        <taxon>Flavobacteriia</taxon>
        <taxon>Flavobacteriales</taxon>
        <taxon>Flavobacteriaceae</taxon>
        <taxon>Galbibacter</taxon>
    </lineage>
</organism>
<accession>A0ABT6FUQ8</accession>
<evidence type="ECO:0000259" key="2">
    <source>
        <dbReference type="Pfam" id="PF23237"/>
    </source>
</evidence>
<dbReference type="Pfam" id="PF13573">
    <property type="entry name" value="SprB"/>
    <property type="match status" value="2"/>
</dbReference>
<sequence>MKIINLFIISMFCWCLSLNAGNNLEIFPNVPGCSIKATVTNVSCVINNEASNDGSITLEITGNTGTLTYKWTTNNGNGLVDGQKDQTGLSVGTYTFCVYDNGVQVHKESKTVTKPENFTIETETTDNICYNTEEGSIKITASGCAPPYNYSIDGGQTFFSSHLFENLKKGTYIILVKDAKGCEISKTVKIGGGEYLSIYHPESMTVENCLTQKAIDAKFEEWLKEFRFIGGTNPKEEGLDVIAPTICGGETIINYIVTDDCGTRRECNAIFTVPEKTALNFINVAQNQHITCNEDIDIELQVWLDSNANAIADSECPITWTNNFTECEWVTICGNTKFIEVTFTASNGCDKINTAAIFTIEDNEAPVFVEELPQDITVACNAIPEAVTLTANDNCSGNAEVSFDETTTNNDCGSSTVTRTWTAKDCSNNQTVHTQTITIEDNEAPVFVEELPQDITVACNAIPEAVTLTANENCSGNAEVSFDETTTNNDCGISTITRTWTAKDCSNNQTVHTQTITVEDNEAPVFVEELPQDITVACNAIPEAVTLTANDNCSGNAEVSFDETTTNNDCGISTVTRTWTVKDCSNNQTVHTQTITIEDNEAPILASSYEKDITITCGDIPTAPVLMFDDGCNTNLNVTFEELSNFTSEGEDYDIIRTWNVTDNCENEAVFTQNIHIRPQNITPIEPVELKLCIDDATFDLFELFPNNYTKEGTWEVASGNPSLMDNFFDPSKTAIGNYEITFVPSNNCIPPLIIQIIVHDDCVVLPCNSTNELVISKAITPNGDPYNEYFTVTGIEECGFTMTLQVFNRWGAEVFQSDNYQNNWNGYATSGIGVSSQIPAGTYFYILNILESGYDPIKGYIYVGTSSK</sequence>
<evidence type="ECO:0000313" key="3">
    <source>
        <dbReference type="EMBL" id="MDG3586991.1"/>
    </source>
</evidence>
<keyword evidence="1" id="KW-0732">Signal</keyword>
<dbReference type="Pfam" id="PF13585">
    <property type="entry name" value="CHU_C"/>
    <property type="match status" value="1"/>
</dbReference>
<dbReference type="NCBIfam" id="TIGR04131">
    <property type="entry name" value="Bac_Flav_CTERM"/>
    <property type="match status" value="1"/>
</dbReference>